<evidence type="ECO:0000313" key="6">
    <source>
        <dbReference type="Proteomes" id="UP000887565"/>
    </source>
</evidence>
<dbReference type="Proteomes" id="UP000887565">
    <property type="component" value="Unplaced"/>
</dbReference>
<dbReference type="InterPro" id="IPR000873">
    <property type="entry name" value="AMP-dep_synth/lig_dom"/>
</dbReference>
<dbReference type="AlphaFoldDB" id="A0A915JB22"/>
<dbReference type="Pfam" id="PF00501">
    <property type="entry name" value="AMP-binding"/>
    <property type="match status" value="1"/>
</dbReference>
<comment type="similarity">
    <text evidence="2">Belongs to the ATP-dependent AMP-binding enzyme family.</text>
</comment>
<reference evidence="7" key="1">
    <citation type="submission" date="2022-11" db="UniProtKB">
        <authorList>
            <consortium name="WormBaseParasite"/>
        </authorList>
    </citation>
    <scope>IDENTIFICATION</scope>
</reference>
<evidence type="ECO:0000313" key="7">
    <source>
        <dbReference type="WBParaSite" id="nRc.2.0.1.t23693-RA"/>
    </source>
</evidence>
<keyword evidence="3" id="KW-0436">Ligase</keyword>
<evidence type="ECO:0000256" key="3">
    <source>
        <dbReference type="ARBA" id="ARBA00022598"/>
    </source>
</evidence>
<dbReference type="Gene3D" id="3.40.50.12780">
    <property type="entry name" value="N-terminal domain of ligase-like"/>
    <property type="match status" value="1"/>
</dbReference>
<dbReference type="GO" id="GO:0016405">
    <property type="term" value="F:CoA-ligase activity"/>
    <property type="evidence" value="ECO:0007669"/>
    <property type="project" value="TreeGrafter"/>
</dbReference>
<dbReference type="InterPro" id="IPR042099">
    <property type="entry name" value="ANL_N_sf"/>
</dbReference>
<evidence type="ECO:0000256" key="1">
    <source>
        <dbReference type="ARBA" id="ARBA00004275"/>
    </source>
</evidence>
<proteinExistence type="inferred from homology"/>
<accession>A0A915JB22</accession>
<organism evidence="6 7">
    <name type="scientific">Romanomermis culicivorax</name>
    <name type="common">Nematode worm</name>
    <dbReference type="NCBI Taxonomy" id="13658"/>
    <lineage>
        <taxon>Eukaryota</taxon>
        <taxon>Metazoa</taxon>
        <taxon>Ecdysozoa</taxon>
        <taxon>Nematoda</taxon>
        <taxon>Enoplea</taxon>
        <taxon>Dorylaimia</taxon>
        <taxon>Mermithida</taxon>
        <taxon>Mermithoidea</taxon>
        <taxon>Mermithidae</taxon>
        <taxon>Romanomermis</taxon>
    </lineage>
</organism>
<evidence type="ECO:0000256" key="4">
    <source>
        <dbReference type="ARBA" id="ARBA00023140"/>
    </source>
</evidence>
<name>A0A915JB22_ROMCU</name>
<keyword evidence="4" id="KW-0576">Peroxisome</keyword>
<protein>
    <submittedName>
        <fullName evidence="7">AMP-dependent synthetase/ligase domain-containing protein</fullName>
    </submittedName>
</protein>
<feature type="domain" description="AMP-dependent synthetase/ligase" evidence="5">
    <location>
        <begin position="33"/>
        <end position="150"/>
    </location>
</feature>
<dbReference type="WBParaSite" id="nRc.2.0.1.t23693-RA">
    <property type="protein sequence ID" value="nRc.2.0.1.t23693-RA"/>
    <property type="gene ID" value="nRc.2.0.1.g23693"/>
</dbReference>
<evidence type="ECO:0000259" key="5">
    <source>
        <dbReference type="Pfam" id="PF00501"/>
    </source>
</evidence>
<comment type="subcellular location">
    <subcellularLocation>
        <location evidence="1">Peroxisome</location>
    </subcellularLocation>
</comment>
<dbReference type="PANTHER" id="PTHR24096">
    <property type="entry name" value="LONG-CHAIN-FATTY-ACID--COA LIGASE"/>
    <property type="match status" value="1"/>
</dbReference>
<dbReference type="SUPFAM" id="SSF56801">
    <property type="entry name" value="Acetyl-CoA synthetase-like"/>
    <property type="match status" value="1"/>
</dbReference>
<keyword evidence="6" id="KW-1185">Reference proteome</keyword>
<dbReference type="PANTHER" id="PTHR24096:SF149">
    <property type="entry name" value="AMP-BINDING DOMAIN-CONTAINING PROTEIN-RELATED"/>
    <property type="match status" value="1"/>
</dbReference>
<evidence type="ECO:0000256" key="2">
    <source>
        <dbReference type="ARBA" id="ARBA00006432"/>
    </source>
</evidence>
<dbReference type="GO" id="GO:0005777">
    <property type="term" value="C:peroxisome"/>
    <property type="evidence" value="ECO:0007669"/>
    <property type="project" value="UniProtKB-SubCell"/>
</dbReference>
<sequence length="177" mass="19679">MSNEITSSFGQISIPPISLYEFLVEKFRFNGSKDALVLANSGKKILFSDLCNIAECMSMKFEAMGVKEKMVISVCMRNLPEYLYAMLAALKLGAIWSPVNPKSTQEDLNHNYMLTKPAFVVTEEIFQQKIKEANEKTGYGKKIILIGQEEIISSSSNLSVDGKTGKHESAAIALERK</sequence>